<evidence type="ECO:0000313" key="2">
    <source>
        <dbReference type="Proteomes" id="UP000467130"/>
    </source>
</evidence>
<evidence type="ECO:0008006" key="3">
    <source>
        <dbReference type="Google" id="ProtNLM"/>
    </source>
</evidence>
<organism evidence="1 2">
    <name type="scientific">Mycobacterium stomatepiae</name>
    <dbReference type="NCBI Taxonomy" id="470076"/>
    <lineage>
        <taxon>Bacteria</taxon>
        <taxon>Bacillati</taxon>
        <taxon>Actinomycetota</taxon>
        <taxon>Actinomycetes</taxon>
        <taxon>Mycobacteriales</taxon>
        <taxon>Mycobacteriaceae</taxon>
        <taxon>Mycobacterium</taxon>
        <taxon>Mycobacterium simiae complex</taxon>
    </lineage>
</organism>
<name>A0A7I7Q181_9MYCO</name>
<accession>A0A7I7Q181</accession>
<keyword evidence="2" id="KW-1185">Reference proteome</keyword>
<gene>
    <name evidence="1" type="ORF">MSTO_03290</name>
</gene>
<evidence type="ECO:0000313" key="1">
    <source>
        <dbReference type="EMBL" id="BBY20124.1"/>
    </source>
</evidence>
<protein>
    <recommendedName>
        <fullName evidence="3">Immunity factor for TNT</fullName>
    </recommendedName>
</protein>
<dbReference type="Proteomes" id="UP000467130">
    <property type="component" value="Chromosome"/>
</dbReference>
<dbReference type="KEGG" id="msto:MSTO_03290"/>
<dbReference type="InterPro" id="IPR028953">
    <property type="entry name" value="Imm_IFT-like"/>
</dbReference>
<dbReference type="EMBL" id="AP022587">
    <property type="protein sequence ID" value="BBY20124.1"/>
    <property type="molecule type" value="Genomic_DNA"/>
</dbReference>
<sequence length="179" mass="19693">MIVPVEISPELEEWGKLAGYMVAHGSETEDGRATFSASLGEIQIFVGQIGKGLFLITDSDRMGPEHFILAAPLMATIERYCFGRFGLEIRSRLGLPRVKVPISADELPLNFSIETRRFDDAEHWALVAPDNTLVAIGSTDQIAGTADLVKLSLYLTATTDEIRESTLDPDGKPLFELRN</sequence>
<reference evidence="1 2" key="1">
    <citation type="journal article" date="2019" name="Emerg. Microbes Infect.">
        <title>Comprehensive subspecies identification of 175 nontuberculous mycobacteria species based on 7547 genomic profiles.</title>
        <authorList>
            <person name="Matsumoto Y."/>
            <person name="Kinjo T."/>
            <person name="Motooka D."/>
            <person name="Nabeya D."/>
            <person name="Jung N."/>
            <person name="Uechi K."/>
            <person name="Horii T."/>
            <person name="Iida T."/>
            <person name="Fujita J."/>
            <person name="Nakamura S."/>
        </authorList>
    </citation>
    <scope>NUCLEOTIDE SEQUENCE [LARGE SCALE GENOMIC DNA]</scope>
    <source>
        <strain evidence="1 2">JCM 17783</strain>
    </source>
</reference>
<dbReference type="Pfam" id="PF15598">
    <property type="entry name" value="Imm61"/>
    <property type="match status" value="1"/>
</dbReference>
<proteinExistence type="predicted"/>
<dbReference type="AlphaFoldDB" id="A0A7I7Q181"/>